<accession>A0A0G9MKM9</accession>
<dbReference type="GO" id="GO:0120147">
    <property type="term" value="F:formylglycine-generating oxidase activity"/>
    <property type="evidence" value="ECO:0007669"/>
    <property type="project" value="TreeGrafter"/>
</dbReference>
<reference evidence="2 3" key="1">
    <citation type="submission" date="2015-04" db="EMBL/GenBank/DDBJ databases">
        <title>The draft genome sequence of Erythrobacter luteus KA37.</title>
        <authorList>
            <person name="Zhuang L."/>
            <person name="Liu Y."/>
            <person name="Shao Z."/>
        </authorList>
    </citation>
    <scope>NUCLEOTIDE SEQUENCE [LARGE SCALE GENOMIC DNA]</scope>
    <source>
        <strain evidence="2 3">KA37</strain>
    </source>
</reference>
<dbReference type="OrthoDB" id="9768004at2"/>
<protein>
    <recommendedName>
        <fullName evidence="1">Sulfatase-modifying factor enzyme-like domain-containing protein</fullName>
    </recommendedName>
</protein>
<dbReference type="InterPro" id="IPR005532">
    <property type="entry name" value="SUMF_dom"/>
</dbReference>
<keyword evidence="3" id="KW-1185">Reference proteome</keyword>
<dbReference type="Gene3D" id="3.90.1580.10">
    <property type="entry name" value="paralog of FGE (formylglycine-generating enzyme)"/>
    <property type="match status" value="1"/>
</dbReference>
<dbReference type="InterPro" id="IPR016187">
    <property type="entry name" value="CTDL_fold"/>
</dbReference>
<dbReference type="EMBL" id="LBHB01000006">
    <property type="protein sequence ID" value="KLE31286.1"/>
    <property type="molecule type" value="Genomic_DNA"/>
</dbReference>
<evidence type="ECO:0000313" key="2">
    <source>
        <dbReference type="EMBL" id="KLE31286.1"/>
    </source>
</evidence>
<dbReference type="Proteomes" id="UP000053464">
    <property type="component" value="Unassembled WGS sequence"/>
</dbReference>
<organism evidence="2 3">
    <name type="scientific">Aurantiacibacter luteus</name>
    <dbReference type="NCBI Taxonomy" id="1581420"/>
    <lineage>
        <taxon>Bacteria</taxon>
        <taxon>Pseudomonadati</taxon>
        <taxon>Pseudomonadota</taxon>
        <taxon>Alphaproteobacteria</taxon>
        <taxon>Sphingomonadales</taxon>
        <taxon>Erythrobacteraceae</taxon>
        <taxon>Aurantiacibacter</taxon>
    </lineage>
</organism>
<feature type="domain" description="Sulfatase-modifying factor enzyme-like" evidence="1">
    <location>
        <begin position="1"/>
        <end position="290"/>
    </location>
</feature>
<dbReference type="AlphaFoldDB" id="A0A0G9MKM9"/>
<dbReference type="InterPro" id="IPR051043">
    <property type="entry name" value="Sulfatase_Mod_Factor_Kinase"/>
</dbReference>
<evidence type="ECO:0000259" key="1">
    <source>
        <dbReference type="Pfam" id="PF03781"/>
    </source>
</evidence>
<dbReference type="RefSeq" id="WP_047005090.1">
    <property type="nucleotide sequence ID" value="NZ_LBHB01000006.1"/>
</dbReference>
<dbReference type="STRING" id="1581420.AAW00_14100"/>
<dbReference type="PATRIC" id="fig|1581420.6.peg.2883"/>
<proteinExistence type="predicted"/>
<dbReference type="PANTHER" id="PTHR23150:SF19">
    <property type="entry name" value="FORMYLGLYCINE-GENERATING ENZYME"/>
    <property type="match status" value="1"/>
</dbReference>
<evidence type="ECO:0000313" key="3">
    <source>
        <dbReference type="Proteomes" id="UP000053464"/>
    </source>
</evidence>
<comment type="caution">
    <text evidence="2">The sequence shown here is derived from an EMBL/GenBank/DDBJ whole genome shotgun (WGS) entry which is preliminary data.</text>
</comment>
<gene>
    <name evidence="2" type="ORF">AAW00_14100</name>
</gene>
<dbReference type="PANTHER" id="PTHR23150">
    <property type="entry name" value="SULFATASE MODIFYING FACTOR 1, 2"/>
    <property type="match status" value="1"/>
</dbReference>
<dbReference type="Pfam" id="PF03781">
    <property type="entry name" value="FGE-sulfatase"/>
    <property type="match status" value="1"/>
</dbReference>
<name>A0A0G9MKM9_9SPHN</name>
<sequence length="293" mass="31840">MVLVTGGRFSMGSAAFYPEEAPVREVEVPSFQIDRAPVSNAAFARFVEETGHVTQAERPLPAEDYPHLEEIDRRAGSMLFADSDAAGFDPDWRLWWQFCPGADWRHPAGPGSTIADKPDHPVVHVSWHDAVAFAQWAGKILPSEAMWEYAARGLSGRGREYQWGDVLAPGGEVMANYWQGDFPAGGTDQGGWRTTSPAGAFPPSDLGLFDMIGNVWEWTSDLFAPDADKTDQGTCCGTAGASASPRPDAERVIKGGSYLCAESYCRRYRPAARQPHPASSSSCHIGFRCAVLA</sequence>
<dbReference type="SUPFAM" id="SSF56436">
    <property type="entry name" value="C-type lectin-like"/>
    <property type="match status" value="1"/>
</dbReference>
<dbReference type="InterPro" id="IPR042095">
    <property type="entry name" value="SUMF_sf"/>
</dbReference>